<dbReference type="NCBIfam" id="TIGR00077">
    <property type="entry name" value="lspA"/>
    <property type="match status" value="1"/>
</dbReference>
<dbReference type="GO" id="GO:0005886">
    <property type="term" value="C:plasma membrane"/>
    <property type="evidence" value="ECO:0007669"/>
    <property type="project" value="UniProtKB-SubCell"/>
</dbReference>
<dbReference type="PANTHER" id="PTHR33695:SF1">
    <property type="entry name" value="LIPOPROTEIN SIGNAL PEPTIDASE"/>
    <property type="match status" value="1"/>
</dbReference>
<dbReference type="KEGG" id="apn:Asphe3_41040"/>
<gene>
    <name evidence="9" type="primary">lspA</name>
    <name evidence="12" type="ordered locus">Asphe3_41040</name>
</gene>
<dbReference type="EMBL" id="CP002380">
    <property type="protein sequence ID" value="ADX75169.1"/>
    <property type="molecule type" value="Genomic_DNA"/>
</dbReference>
<proteinExistence type="inferred from homology"/>
<dbReference type="PRINTS" id="PR00781">
    <property type="entry name" value="LIPOSIGPTASE"/>
</dbReference>
<comment type="similarity">
    <text evidence="1 9 11">Belongs to the peptidase A8 family.</text>
</comment>
<geneLocation type="plasmid" evidence="12 13">
    <name>pASPHE301</name>
</geneLocation>
<evidence type="ECO:0000256" key="10">
    <source>
        <dbReference type="RuleBase" id="RU000594"/>
    </source>
</evidence>
<dbReference type="PROSITE" id="PS00855">
    <property type="entry name" value="SPASE_II"/>
    <property type="match status" value="1"/>
</dbReference>
<reference evidence="13" key="1">
    <citation type="journal article" date="2011" name="Stand. Genomic Sci.">
        <title>Complete genome sequence of Arthrobacter phenanthrenivorans type strain (Sphe3).</title>
        <authorList>
            <person name="Kallimanis A."/>
            <person name="Labutti K.M."/>
            <person name="Lapidus A."/>
            <person name="Clum A."/>
            <person name="Lykidis A."/>
            <person name="Mavromatis K."/>
            <person name="Pagani I."/>
            <person name="Liolios K."/>
            <person name="Ivanova N."/>
            <person name="Goodwin L."/>
            <person name="Pitluck S."/>
            <person name="Chen A."/>
            <person name="Palaniappan K."/>
            <person name="Markowitz V."/>
            <person name="Bristow J."/>
            <person name="Velentzas A.D."/>
            <person name="Perisynakis A."/>
            <person name="Ouzounis C.C."/>
            <person name="Kyrpides N.C."/>
            <person name="Koukkou A.I."/>
            <person name="Drainas C."/>
        </authorList>
    </citation>
    <scope>NUCLEOTIDE SEQUENCE [LARGE SCALE GENOMIC DNA]</scope>
    <source>
        <strain evidence="13">DSM 18606 / JCM 16027 / LMG 23796 / Sphe3</strain>
        <plasmid evidence="13">Plasmid pASPHE301</plasmid>
    </source>
</reference>
<name>F0MCB8_PSEPM</name>
<dbReference type="UniPathway" id="UPA00665"/>
<keyword evidence="2 9" id="KW-1003">Cell membrane</keyword>
<keyword evidence="4 9" id="KW-0812">Transmembrane</keyword>
<evidence type="ECO:0000256" key="5">
    <source>
        <dbReference type="ARBA" id="ARBA00022750"/>
    </source>
</evidence>
<feature type="transmembrane region" description="Helical" evidence="9">
    <location>
        <begin position="68"/>
        <end position="91"/>
    </location>
</feature>
<keyword evidence="5 9" id="KW-0064">Aspartyl protease</keyword>
<keyword evidence="12" id="KW-0449">Lipoprotein</keyword>
<dbReference type="GO" id="GO:0006508">
    <property type="term" value="P:proteolysis"/>
    <property type="evidence" value="ECO:0007669"/>
    <property type="project" value="UniProtKB-KW"/>
</dbReference>
<keyword evidence="12" id="KW-0614">Plasmid</keyword>
<evidence type="ECO:0000256" key="8">
    <source>
        <dbReference type="ARBA" id="ARBA00023136"/>
    </source>
</evidence>
<dbReference type="EC" id="3.4.23.36" evidence="9"/>
<dbReference type="InterPro" id="IPR001872">
    <property type="entry name" value="Peptidase_A8"/>
</dbReference>
<dbReference type="eggNOG" id="COG0597">
    <property type="taxonomic scope" value="Bacteria"/>
</dbReference>
<feature type="transmembrane region" description="Helical" evidence="9">
    <location>
        <begin position="103"/>
        <end position="120"/>
    </location>
</feature>
<dbReference type="Proteomes" id="UP000008639">
    <property type="component" value="Plasmid pASPHE301"/>
</dbReference>
<evidence type="ECO:0000256" key="7">
    <source>
        <dbReference type="ARBA" id="ARBA00022989"/>
    </source>
</evidence>
<keyword evidence="3 9" id="KW-0645">Protease</keyword>
<dbReference type="HAMAP" id="MF_00161">
    <property type="entry name" value="LspA"/>
    <property type="match status" value="1"/>
</dbReference>
<comment type="caution">
    <text evidence="9">Lacks conserved residue(s) required for the propagation of feature annotation.</text>
</comment>
<sequence length="164" mass="16652">MNGLMTGQARSARRLLAFSAAALAVLDLLVKFVVLQALGHGSHGSALDFGLLNVRVAYNTGVSFGLGASLPPWTVAAATAVLVVVLAVFLFRSAPQRTAPSRAGAALLLGGALGNLVDRLDGAGVVDYLHTGWFPTFNLADVFVVAGAGLLILGSVTGPAKKGT</sequence>
<organism evidence="12 13">
    <name type="scientific">Pseudarthrobacter phenanthrenivorans (strain DSM 18606 / JCM 16027 / LMG 23796 / Sphe3)</name>
    <name type="common">Arthrobacter phenanthrenivorans</name>
    <dbReference type="NCBI Taxonomy" id="930171"/>
    <lineage>
        <taxon>Bacteria</taxon>
        <taxon>Bacillati</taxon>
        <taxon>Actinomycetota</taxon>
        <taxon>Actinomycetes</taxon>
        <taxon>Micrococcales</taxon>
        <taxon>Micrococcaceae</taxon>
        <taxon>Pseudarthrobacter</taxon>
    </lineage>
</organism>
<dbReference type="AlphaFoldDB" id="F0MCB8"/>
<protein>
    <recommendedName>
        <fullName evidence="9">Lipoprotein signal peptidase</fullName>
        <ecNumber evidence="9">3.4.23.36</ecNumber>
    </recommendedName>
    <alternativeName>
        <fullName evidence="9">Prolipoprotein signal peptidase</fullName>
    </alternativeName>
    <alternativeName>
        <fullName evidence="9">Signal peptidase II</fullName>
        <shortName evidence="9">SPase II</shortName>
    </alternativeName>
</protein>
<dbReference type="GO" id="GO:0004190">
    <property type="term" value="F:aspartic-type endopeptidase activity"/>
    <property type="evidence" value="ECO:0007669"/>
    <property type="project" value="UniProtKB-UniRule"/>
</dbReference>
<dbReference type="NCBIfam" id="NF011362">
    <property type="entry name" value="PRK14781.1"/>
    <property type="match status" value="1"/>
</dbReference>
<feature type="active site" evidence="9">
    <location>
        <position position="141"/>
    </location>
</feature>
<keyword evidence="6 9" id="KW-0378">Hydrolase</keyword>
<evidence type="ECO:0000313" key="13">
    <source>
        <dbReference type="Proteomes" id="UP000008639"/>
    </source>
</evidence>
<evidence type="ECO:0000256" key="11">
    <source>
        <dbReference type="RuleBase" id="RU004181"/>
    </source>
</evidence>
<dbReference type="HOGENOM" id="CLU_083252_5_0_11"/>
<evidence type="ECO:0000256" key="3">
    <source>
        <dbReference type="ARBA" id="ARBA00022670"/>
    </source>
</evidence>
<comment type="pathway">
    <text evidence="9">Protein modification; lipoprotein biosynthesis (signal peptide cleavage).</text>
</comment>
<dbReference type="PANTHER" id="PTHR33695">
    <property type="entry name" value="LIPOPROTEIN SIGNAL PEPTIDASE"/>
    <property type="match status" value="1"/>
</dbReference>
<dbReference type="Pfam" id="PF01252">
    <property type="entry name" value="Peptidase_A8"/>
    <property type="match status" value="1"/>
</dbReference>
<evidence type="ECO:0000256" key="4">
    <source>
        <dbReference type="ARBA" id="ARBA00022692"/>
    </source>
</evidence>
<evidence type="ECO:0000313" key="12">
    <source>
        <dbReference type="EMBL" id="ADX75169.1"/>
    </source>
</evidence>
<accession>F0MCB8</accession>
<evidence type="ECO:0000256" key="6">
    <source>
        <dbReference type="ARBA" id="ARBA00022801"/>
    </source>
</evidence>
<feature type="transmembrane region" description="Helical" evidence="9">
    <location>
        <begin position="132"/>
        <end position="153"/>
    </location>
</feature>
<comment type="subcellular location">
    <subcellularLocation>
        <location evidence="9">Cell membrane</location>
        <topology evidence="9">Multi-pass membrane protein</topology>
    </subcellularLocation>
</comment>
<comment type="catalytic activity">
    <reaction evidence="9 10">
        <text>Release of signal peptides from bacterial membrane prolipoproteins. Hydrolyzes -Xaa-Yaa-Zaa-|-(S,diacylglyceryl)Cys-, in which Xaa is hydrophobic (preferably Leu), and Yaa (Ala or Ser) and Zaa (Gly or Ala) have small, neutral side chains.</text>
        <dbReference type="EC" id="3.4.23.36"/>
    </reaction>
</comment>
<feature type="active site" evidence="9">
    <location>
        <position position="127"/>
    </location>
</feature>
<keyword evidence="8 9" id="KW-0472">Membrane</keyword>
<evidence type="ECO:0000256" key="1">
    <source>
        <dbReference type="ARBA" id="ARBA00006139"/>
    </source>
</evidence>
<evidence type="ECO:0000256" key="2">
    <source>
        <dbReference type="ARBA" id="ARBA00022475"/>
    </source>
</evidence>
<evidence type="ECO:0000256" key="9">
    <source>
        <dbReference type="HAMAP-Rule" id="MF_00161"/>
    </source>
</evidence>
<comment type="function">
    <text evidence="9 10">This protein specifically catalyzes the removal of signal peptides from prolipoproteins.</text>
</comment>
<keyword evidence="7 9" id="KW-1133">Transmembrane helix</keyword>